<dbReference type="InterPro" id="IPR039426">
    <property type="entry name" value="TonB-dep_rcpt-like"/>
</dbReference>
<dbReference type="PANTHER" id="PTHR47234:SF2">
    <property type="entry name" value="TONB-DEPENDENT RECEPTOR"/>
    <property type="match status" value="1"/>
</dbReference>
<dbReference type="InterPro" id="IPR012910">
    <property type="entry name" value="Plug_dom"/>
</dbReference>
<feature type="signal peptide" evidence="10">
    <location>
        <begin position="1"/>
        <end position="26"/>
    </location>
</feature>
<dbReference type="PANTHER" id="PTHR47234">
    <property type="match status" value="1"/>
</dbReference>
<keyword evidence="4 8" id="KW-0812">Transmembrane</keyword>
<dbReference type="InterPro" id="IPR000531">
    <property type="entry name" value="Beta-barrel_TonB"/>
</dbReference>
<comment type="caution">
    <text evidence="13">The sequence shown here is derived from an EMBL/GenBank/DDBJ whole genome shotgun (WGS) entry which is preliminary data.</text>
</comment>
<comment type="subcellular location">
    <subcellularLocation>
        <location evidence="1 8">Cell outer membrane</location>
        <topology evidence="1 8">Multi-pass membrane protein</topology>
    </subcellularLocation>
</comment>
<keyword evidence="3 8" id="KW-1134">Transmembrane beta strand</keyword>
<feature type="domain" description="TonB-dependent receptor plug" evidence="12">
    <location>
        <begin position="60"/>
        <end position="166"/>
    </location>
</feature>
<feature type="chain" id="PRO_5045486571" evidence="10">
    <location>
        <begin position="27"/>
        <end position="979"/>
    </location>
</feature>
<proteinExistence type="inferred from homology"/>
<dbReference type="SUPFAM" id="SSF56935">
    <property type="entry name" value="Porins"/>
    <property type="match status" value="1"/>
</dbReference>
<dbReference type="Proteomes" id="UP001160625">
    <property type="component" value="Unassembled WGS sequence"/>
</dbReference>
<evidence type="ECO:0000256" key="3">
    <source>
        <dbReference type="ARBA" id="ARBA00022452"/>
    </source>
</evidence>
<name>A0ABT6N7A0_9SPHN</name>
<keyword evidence="7 8" id="KW-0998">Cell outer membrane</keyword>
<protein>
    <submittedName>
        <fullName evidence="13">TonB-dependent receptor</fullName>
    </submittedName>
</protein>
<evidence type="ECO:0000256" key="1">
    <source>
        <dbReference type="ARBA" id="ARBA00004571"/>
    </source>
</evidence>
<keyword evidence="14" id="KW-1185">Reference proteome</keyword>
<evidence type="ECO:0000259" key="11">
    <source>
        <dbReference type="Pfam" id="PF00593"/>
    </source>
</evidence>
<dbReference type="Pfam" id="PF07715">
    <property type="entry name" value="Plug"/>
    <property type="match status" value="1"/>
</dbReference>
<accession>A0ABT6N7A0</accession>
<keyword evidence="2 8" id="KW-0813">Transport</keyword>
<keyword evidence="6 8" id="KW-0472">Membrane</keyword>
<reference evidence="13" key="1">
    <citation type="submission" date="2023-04" db="EMBL/GenBank/DDBJ databases">
        <title>Sphingomonas sp. MAHUQ-71 isolated from rice field.</title>
        <authorList>
            <person name="Huq M.A."/>
        </authorList>
    </citation>
    <scope>NUCLEOTIDE SEQUENCE</scope>
    <source>
        <strain evidence="13">MAHUQ-71</strain>
    </source>
</reference>
<evidence type="ECO:0000256" key="2">
    <source>
        <dbReference type="ARBA" id="ARBA00022448"/>
    </source>
</evidence>
<dbReference type="RefSeq" id="WP_281046320.1">
    <property type="nucleotide sequence ID" value="NZ_JARYGZ010000005.1"/>
</dbReference>
<keyword evidence="13" id="KW-0675">Receptor</keyword>
<evidence type="ECO:0000256" key="6">
    <source>
        <dbReference type="ARBA" id="ARBA00023136"/>
    </source>
</evidence>
<evidence type="ECO:0000256" key="8">
    <source>
        <dbReference type="PROSITE-ProRule" id="PRU01360"/>
    </source>
</evidence>
<dbReference type="Pfam" id="PF00593">
    <property type="entry name" value="TonB_dep_Rec_b-barrel"/>
    <property type="match status" value="1"/>
</dbReference>
<evidence type="ECO:0000256" key="5">
    <source>
        <dbReference type="ARBA" id="ARBA00023077"/>
    </source>
</evidence>
<evidence type="ECO:0000259" key="12">
    <source>
        <dbReference type="Pfam" id="PF07715"/>
    </source>
</evidence>
<dbReference type="PROSITE" id="PS52016">
    <property type="entry name" value="TONB_DEPENDENT_REC_3"/>
    <property type="match status" value="1"/>
</dbReference>
<sequence>MTRVSKHRSAAISALVAAFMASSAHAQVASTPGAVDPSAGSDNAGEIVVTGTRIKRPDLESNSPLTTIGSAEIKYQGAVNVEDVLNRMPQFTADANENMSNGSNGTAQINLRNLGPTRVLTLINGQRMMSSQAIDINFVPTSLVERIDVVSGGASAVYGSDAVAGVVNFVIRDHLDGFRMDAQTGFAQHDNGNDYVRGLNTTQGYTNAPSTVIDGAKQDVNAAYGKNFADGRGNITIYGGYRHTSPVLESTRDVSNCALNQLDTDSVNGAGLYCGGSSTSTYGTFAPEAGPSAGLGYLTNSKDGSKTWVPYDTSYAYNYAPANYLQRSDQRYTAGAFAKFKVSPAAEFYGSFMFMRDHTFSQVAASALFLGSNFSINCDNPLMSSQQATALCGSAAGTSTSIPTLIGYRLNSDFSRRDDLRHNDFRYTAGVRGDIGHGFSYDVNYLHSLVKWDETYLNNVDTIKAQRAIDVVNVNGVATCQSVIDGTDPNCVPINIFQANGISSDQAQYLFSPSNTGERDTLTDITATINGDLGTFGLTSPWATRGVNIAFGAEHRHESLNYFADAVAQEGGATPTDGRVTVNEGFGEIEVPILQNLPFFHTLTLDGGVRYSSYHNSQSSTDTSSNYNVWTYKAELNWAPTTDVRLRASYNRAIRAPNISELFGPGGVGNVTLDDPCAGSTPLASETACAASGVSSAQYGHIIQCPADVCSELYGGNPNLKPEKADTYTVGLVLTPRQLRGFTFSADYYHIKVKDYISSLDPSLIVSQCISGDSYYCALFHRNPATGALFGSTVNDGYVIATTLNTGYLMTSGIDFNVDYGFDIGKFGKIDANLVGTWLLHSERQPQPGFAAYECKGTFGYSCGEPNPAWRHVARLTWTAPNDATLSLSWRFINKVKLSDTGESSVINGKIPTYNYFDLSGTIAINKQLTLRAGVNNIADKDPPAISSNILTTFGNGNTYAGVYDVMGREIFFGASVAF</sequence>
<dbReference type="CDD" id="cd01347">
    <property type="entry name" value="ligand_gated_channel"/>
    <property type="match status" value="1"/>
</dbReference>
<evidence type="ECO:0000256" key="4">
    <source>
        <dbReference type="ARBA" id="ARBA00022692"/>
    </source>
</evidence>
<evidence type="ECO:0000256" key="7">
    <source>
        <dbReference type="ARBA" id="ARBA00023237"/>
    </source>
</evidence>
<feature type="domain" description="TonB-dependent receptor-like beta-barrel" evidence="11">
    <location>
        <begin position="408"/>
        <end position="938"/>
    </location>
</feature>
<keyword evidence="10" id="KW-0732">Signal</keyword>
<dbReference type="EMBL" id="JARYGZ010000005">
    <property type="protein sequence ID" value="MDH7640975.1"/>
    <property type="molecule type" value="Genomic_DNA"/>
</dbReference>
<dbReference type="InterPro" id="IPR037066">
    <property type="entry name" value="Plug_dom_sf"/>
</dbReference>
<dbReference type="InterPro" id="IPR036942">
    <property type="entry name" value="Beta-barrel_TonB_sf"/>
</dbReference>
<evidence type="ECO:0000313" key="14">
    <source>
        <dbReference type="Proteomes" id="UP001160625"/>
    </source>
</evidence>
<dbReference type="Gene3D" id="2.40.170.20">
    <property type="entry name" value="TonB-dependent receptor, beta-barrel domain"/>
    <property type="match status" value="1"/>
</dbReference>
<dbReference type="Gene3D" id="2.170.130.10">
    <property type="entry name" value="TonB-dependent receptor, plug domain"/>
    <property type="match status" value="1"/>
</dbReference>
<organism evidence="13 14">
    <name type="scientific">Sphingomonas oryzagri</name>
    <dbReference type="NCBI Taxonomy" id="3042314"/>
    <lineage>
        <taxon>Bacteria</taxon>
        <taxon>Pseudomonadati</taxon>
        <taxon>Pseudomonadota</taxon>
        <taxon>Alphaproteobacteria</taxon>
        <taxon>Sphingomonadales</taxon>
        <taxon>Sphingomonadaceae</taxon>
        <taxon>Sphingomonas</taxon>
    </lineage>
</organism>
<gene>
    <name evidence="13" type="ORF">QGN17_19735</name>
</gene>
<keyword evidence="5 9" id="KW-0798">TonB box</keyword>
<evidence type="ECO:0000313" key="13">
    <source>
        <dbReference type="EMBL" id="MDH7640975.1"/>
    </source>
</evidence>
<evidence type="ECO:0000256" key="9">
    <source>
        <dbReference type="RuleBase" id="RU003357"/>
    </source>
</evidence>
<comment type="similarity">
    <text evidence="8 9">Belongs to the TonB-dependent receptor family.</text>
</comment>
<evidence type="ECO:0000256" key="10">
    <source>
        <dbReference type="SAM" id="SignalP"/>
    </source>
</evidence>